<organism evidence="1 2">
    <name type="scientific">Saitozyma podzolica</name>
    <dbReference type="NCBI Taxonomy" id="1890683"/>
    <lineage>
        <taxon>Eukaryota</taxon>
        <taxon>Fungi</taxon>
        <taxon>Dikarya</taxon>
        <taxon>Basidiomycota</taxon>
        <taxon>Agaricomycotina</taxon>
        <taxon>Tremellomycetes</taxon>
        <taxon>Tremellales</taxon>
        <taxon>Trimorphomycetaceae</taxon>
        <taxon>Saitozyma</taxon>
    </lineage>
</organism>
<dbReference type="PANTHER" id="PTHR42820:SF1">
    <property type="entry name" value="SHORT-CHAIN DEHYDROGENASE_REDUCTASE FAMILY PROTEIN"/>
    <property type="match status" value="1"/>
</dbReference>
<keyword evidence="2" id="KW-1185">Reference proteome</keyword>
<sequence length="211" mass="22503">MSLQGKICIVTGGASGIGLSTVKAFLAEGARGVTIVDLHQDALSTLRAALPAQDAERVLCVAGNVSEEATVEAYVSQTIDRWGQLDISVQCAGVSQKRLPLLDTDVSVLDRIWKVNVRAWAGGVQRVQVCRAWNDVLGRARSGPVGYSSQRSLPWTQVSPEAMKVHTEKANLKRMGQPEEIAAAIMFLAGPSGSYCSGTTLKVDGGWSKFC</sequence>
<dbReference type="EMBL" id="RSCD01000017">
    <property type="protein sequence ID" value="RSH87379.1"/>
    <property type="molecule type" value="Genomic_DNA"/>
</dbReference>
<dbReference type="AlphaFoldDB" id="A0A427Y8F4"/>
<evidence type="ECO:0000313" key="2">
    <source>
        <dbReference type="Proteomes" id="UP000279259"/>
    </source>
</evidence>
<dbReference type="InterPro" id="IPR036291">
    <property type="entry name" value="NAD(P)-bd_dom_sf"/>
</dbReference>
<dbReference type="Pfam" id="PF00106">
    <property type="entry name" value="adh_short"/>
    <property type="match status" value="1"/>
</dbReference>
<dbReference type="Proteomes" id="UP000279259">
    <property type="component" value="Unassembled WGS sequence"/>
</dbReference>
<dbReference type="Pfam" id="PF13561">
    <property type="entry name" value="adh_short_C2"/>
    <property type="match status" value="1"/>
</dbReference>
<dbReference type="Gene3D" id="3.40.50.720">
    <property type="entry name" value="NAD(P)-binding Rossmann-like Domain"/>
    <property type="match status" value="2"/>
</dbReference>
<dbReference type="PANTHER" id="PTHR42820">
    <property type="entry name" value="SHORT-CHAIN DEHYDROGENASE REDUCTASE"/>
    <property type="match status" value="1"/>
</dbReference>
<dbReference type="InterPro" id="IPR002347">
    <property type="entry name" value="SDR_fam"/>
</dbReference>
<dbReference type="PRINTS" id="PR00081">
    <property type="entry name" value="GDHRDH"/>
</dbReference>
<comment type="caution">
    <text evidence="1">The sequence shown here is derived from an EMBL/GenBank/DDBJ whole genome shotgun (WGS) entry which is preliminary data.</text>
</comment>
<gene>
    <name evidence="1" type="ORF">EHS25_003288</name>
</gene>
<dbReference type="OrthoDB" id="1888931at2759"/>
<protein>
    <submittedName>
        <fullName evidence="1">Uncharacterized protein</fullName>
    </submittedName>
</protein>
<accession>A0A427Y8F4</accession>
<reference evidence="1 2" key="1">
    <citation type="submission" date="2018-11" db="EMBL/GenBank/DDBJ databases">
        <title>Genome sequence of Saitozyma podzolica DSM 27192.</title>
        <authorList>
            <person name="Aliyu H."/>
            <person name="Gorte O."/>
            <person name="Ochsenreither K."/>
        </authorList>
    </citation>
    <scope>NUCLEOTIDE SEQUENCE [LARGE SCALE GENOMIC DNA]</scope>
    <source>
        <strain evidence="1 2">DSM 27192</strain>
    </source>
</reference>
<dbReference type="CDD" id="cd05233">
    <property type="entry name" value="SDR_c"/>
    <property type="match status" value="1"/>
</dbReference>
<name>A0A427Y8F4_9TREE</name>
<dbReference type="STRING" id="1890683.A0A427Y8F4"/>
<evidence type="ECO:0000313" key="1">
    <source>
        <dbReference type="EMBL" id="RSH87379.1"/>
    </source>
</evidence>
<proteinExistence type="predicted"/>
<dbReference type="SUPFAM" id="SSF51735">
    <property type="entry name" value="NAD(P)-binding Rossmann-fold domains"/>
    <property type="match status" value="1"/>
</dbReference>